<name>A0A5C3LY57_9AGAR</name>
<feature type="compositionally biased region" description="Pro residues" evidence="1">
    <location>
        <begin position="77"/>
        <end position="86"/>
    </location>
</feature>
<gene>
    <name evidence="2" type="ORF">BDQ12DRAFT_670034</name>
</gene>
<evidence type="ECO:0000313" key="2">
    <source>
        <dbReference type="EMBL" id="TFK33701.1"/>
    </source>
</evidence>
<accession>A0A5C3LY57</accession>
<protein>
    <submittedName>
        <fullName evidence="2">Uncharacterized protein</fullName>
    </submittedName>
</protein>
<dbReference type="AlphaFoldDB" id="A0A5C3LY57"/>
<organism evidence="2 3">
    <name type="scientific">Crucibulum laeve</name>
    <dbReference type="NCBI Taxonomy" id="68775"/>
    <lineage>
        <taxon>Eukaryota</taxon>
        <taxon>Fungi</taxon>
        <taxon>Dikarya</taxon>
        <taxon>Basidiomycota</taxon>
        <taxon>Agaricomycotina</taxon>
        <taxon>Agaricomycetes</taxon>
        <taxon>Agaricomycetidae</taxon>
        <taxon>Agaricales</taxon>
        <taxon>Agaricineae</taxon>
        <taxon>Nidulariaceae</taxon>
        <taxon>Crucibulum</taxon>
    </lineage>
</organism>
<feature type="compositionally biased region" description="Low complexity" evidence="1">
    <location>
        <begin position="87"/>
        <end position="100"/>
    </location>
</feature>
<evidence type="ECO:0000256" key="1">
    <source>
        <dbReference type="SAM" id="MobiDB-lite"/>
    </source>
</evidence>
<evidence type="ECO:0000313" key="3">
    <source>
        <dbReference type="Proteomes" id="UP000308652"/>
    </source>
</evidence>
<feature type="region of interest" description="Disordered" evidence="1">
    <location>
        <begin position="74"/>
        <end position="131"/>
    </location>
</feature>
<reference evidence="2 3" key="1">
    <citation type="journal article" date="2019" name="Nat. Ecol. Evol.">
        <title>Megaphylogeny resolves global patterns of mushroom evolution.</title>
        <authorList>
            <person name="Varga T."/>
            <person name="Krizsan K."/>
            <person name="Foldi C."/>
            <person name="Dima B."/>
            <person name="Sanchez-Garcia M."/>
            <person name="Sanchez-Ramirez S."/>
            <person name="Szollosi G.J."/>
            <person name="Szarkandi J.G."/>
            <person name="Papp V."/>
            <person name="Albert L."/>
            <person name="Andreopoulos W."/>
            <person name="Angelini C."/>
            <person name="Antonin V."/>
            <person name="Barry K.W."/>
            <person name="Bougher N.L."/>
            <person name="Buchanan P."/>
            <person name="Buyck B."/>
            <person name="Bense V."/>
            <person name="Catcheside P."/>
            <person name="Chovatia M."/>
            <person name="Cooper J."/>
            <person name="Damon W."/>
            <person name="Desjardin D."/>
            <person name="Finy P."/>
            <person name="Geml J."/>
            <person name="Haridas S."/>
            <person name="Hughes K."/>
            <person name="Justo A."/>
            <person name="Karasinski D."/>
            <person name="Kautmanova I."/>
            <person name="Kiss B."/>
            <person name="Kocsube S."/>
            <person name="Kotiranta H."/>
            <person name="LaButti K.M."/>
            <person name="Lechner B.E."/>
            <person name="Liimatainen K."/>
            <person name="Lipzen A."/>
            <person name="Lukacs Z."/>
            <person name="Mihaltcheva S."/>
            <person name="Morgado L.N."/>
            <person name="Niskanen T."/>
            <person name="Noordeloos M.E."/>
            <person name="Ohm R.A."/>
            <person name="Ortiz-Santana B."/>
            <person name="Ovrebo C."/>
            <person name="Racz N."/>
            <person name="Riley R."/>
            <person name="Savchenko A."/>
            <person name="Shiryaev A."/>
            <person name="Soop K."/>
            <person name="Spirin V."/>
            <person name="Szebenyi C."/>
            <person name="Tomsovsky M."/>
            <person name="Tulloss R.E."/>
            <person name="Uehling J."/>
            <person name="Grigoriev I.V."/>
            <person name="Vagvolgyi C."/>
            <person name="Papp T."/>
            <person name="Martin F.M."/>
            <person name="Miettinen O."/>
            <person name="Hibbett D.S."/>
            <person name="Nagy L.G."/>
        </authorList>
    </citation>
    <scope>NUCLEOTIDE SEQUENCE [LARGE SCALE GENOMIC DNA]</scope>
    <source>
        <strain evidence="2 3">CBS 166.37</strain>
    </source>
</reference>
<feature type="compositionally biased region" description="Polar residues" evidence="1">
    <location>
        <begin position="112"/>
        <end position="128"/>
    </location>
</feature>
<proteinExistence type="predicted"/>
<dbReference type="EMBL" id="ML213643">
    <property type="protein sequence ID" value="TFK33701.1"/>
    <property type="molecule type" value="Genomic_DNA"/>
</dbReference>
<sequence length="156" mass="16608">MSMSASVRLFAAPSVSCVDSEMGEYDMDLDTECGYKMEVSEMLEVCNASSLSSPHPRIPSPPALIEIMENVQSSPLALPPRTPPRTPARLPSPAVSSLVPPTTPPAPPRITLRTQPNPTSAIKASSSTRKVELPKPDILTPYTSVLAGVYSTAHIP</sequence>
<dbReference type="Proteomes" id="UP000308652">
    <property type="component" value="Unassembled WGS sequence"/>
</dbReference>
<keyword evidence="3" id="KW-1185">Reference proteome</keyword>